<evidence type="ECO:0000313" key="1">
    <source>
        <dbReference type="EMBL" id="KAH7857339.1"/>
    </source>
</evidence>
<gene>
    <name evidence="1" type="ORF">Vadar_011496</name>
</gene>
<accession>A0ACB7YVQ9</accession>
<organism evidence="1 2">
    <name type="scientific">Vaccinium darrowii</name>
    <dbReference type="NCBI Taxonomy" id="229202"/>
    <lineage>
        <taxon>Eukaryota</taxon>
        <taxon>Viridiplantae</taxon>
        <taxon>Streptophyta</taxon>
        <taxon>Embryophyta</taxon>
        <taxon>Tracheophyta</taxon>
        <taxon>Spermatophyta</taxon>
        <taxon>Magnoliopsida</taxon>
        <taxon>eudicotyledons</taxon>
        <taxon>Gunneridae</taxon>
        <taxon>Pentapetalae</taxon>
        <taxon>asterids</taxon>
        <taxon>Ericales</taxon>
        <taxon>Ericaceae</taxon>
        <taxon>Vaccinioideae</taxon>
        <taxon>Vaccinieae</taxon>
        <taxon>Vaccinium</taxon>
    </lineage>
</organism>
<dbReference type="Proteomes" id="UP000828048">
    <property type="component" value="Chromosome 3"/>
</dbReference>
<protein>
    <submittedName>
        <fullName evidence="1">Uncharacterized protein</fullName>
    </submittedName>
</protein>
<comment type="caution">
    <text evidence="1">The sequence shown here is derived from an EMBL/GenBank/DDBJ whole genome shotgun (WGS) entry which is preliminary data.</text>
</comment>
<sequence>MVSYGDEMKVGDGHMVVGFEVGSKLQSRLEFWNMSNSIGHKLLYQSFLAPTVLEHQSKTNPCCIAGGHTLFQAQAYSQFRKCPLTTKFWGSTLNVGKGKLPMGTHRVGSVFPQAVLATDLASEQLTGKFNLEGDITLQVDVSAPTPGSASQVNIQVTNGSGPFLLHWGAIRNINKKWELPTRHPEGTEVFKNQALRTPFVKSGSNSFLKVEIDDPAIQAIEFVIFDEQHNKWLKNYGENFHVKLPVRNKSMPTISVPEDLVQIQAYKRWERKGKQMYTPEQEKEEYELARQELMEEVMRGASIQDLRARLSNKNNTSESKEQLVSETKSQIPEDLVQIQAYIRWEKAGKPNYSPDQQLKEFEEARKELQMELDKGTSIEGIQKKIVKGEIQTKVAKQLARKKYFTVERIQRKKRDFMQLINKHSAALVEEKISAVVVKPQVLSTIECFAQEKEEQGGDPIANKKIFRLADKELMVLVMKPAGKTRVQLATDLKEPVTLHWALSKQPGEWLVPPPSFLPPGSISLDKASETQFVSISDDPTCQVQSLEIEIEDDSFVGMSFVLFSGGKWIKNDRSDFYVEFGVESKQAQKDAGDGRGTAKVLLDKIADRESEAQKSFMHRFNIAADLVDEAKDAGELGFAGILVWMRFMATRQLIWNKNYNVKPREISRAQDRLTDLLQRVYSTHPQYRELLRMILSTVGRGGEGDVGQRIRDEILVLQRNNDCKGAMMEEWHQKLHNNTSPDDVVICQALIDYIKSDFDISVYWKTLKENGITKERLLSYDRAIHSEPNFRRDQKDSLLRDLGNYMRTLKAVHSGADLESAISNCMGYRSEGQGFMVGVQINPISGLPSGFPELLQFVLEHVEDKNVEALLEGLIEAREELRPLLLKSNNRLRDLLFLDIALDSSIRTAVERGYEELNRAKPEKIMYFITLVLENLALSSDENEDLIYCLKGWNQALSMLKNGESQWALYAKSVLDRSRLALANKAEWYHHLLQPSAEYLGSRLGVDQWAVNIFTEEIIRAGSAASLSSLLNRLDPILRETANLGSSFGGKYAISSEDFTNEMVGAKSRNIAYLKGKVPSWVGIPTSVALPFGVFEKVLSDDLNQEVAEKLEFLKKKLKEDVSALGEIRKIVLELVAPSQLVQELKSKMQSSGMPWPGDEGQQRWEQAWMAIKRVWASKWNERAYFSARKVKLDHDYLCMAVLVQEIINADYAFVIHTTNPSSEDSSEIYAEVVKGLGETLVGAYPGRALSFVCKKSDLNSPQVLGYPSKPIGLFIRPSIIFRSDSNGEDLEGYAGAGLYDSVPIGEEEKVVLDYSSDPLIIDAKFRQSILSSIARAGSAIEELYGSPQDIEGVVKDGKIYVVQTRPQM</sequence>
<keyword evidence="2" id="KW-1185">Reference proteome</keyword>
<evidence type="ECO:0000313" key="2">
    <source>
        <dbReference type="Proteomes" id="UP000828048"/>
    </source>
</evidence>
<proteinExistence type="predicted"/>
<name>A0ACB7YVQ9_9ERIC</name>
<reference evidence="1 2" key="1">
    <citation type="journal article" date="2021" name="Hortic Res">
        <title>High-quality reference genome and annotation aids understanding of berry development for evergreen blueberry (Vaccinium darrowii).</title>
        <authorList>
            <person name="Yu J."/>
            <person name="Hulse-Kemp A.M."/>
            <person name="Babiker E."/>
            <person name="Staton M."/>
        </authorList>
    </citation>
    <scope>NUCLEOTIDE SEQUENCE [LARGE SCALE GENOMIC DNA]</scope>
    <source>
        <strain evidence="2">cv. NJ 8807/NJ 8810</strain>
        <tissue evidence="1">Young leaf</tissue>
    </source>
</reference>
<dbReference type="EMBL" id="CM037153">
    <property type="protein sequence ID" value="KAH7857339.1"/>
    <property type="molecule type" value="Genomic_DNA"/>
</dbReference>